<evidence type="ECO:0000256" key="1">
    <source>
        <dbReference type="ARBA" id="ARBA00004477"/>
    </source>
</evidence>
<dbReference type="InterPro" id="IPR006639">
    <property type="entry name" value="Preselin/SPP"/>
</dbReference>
<feature type="transmembrane region" description="Helical" evidence="8">
    <location>
        <begin position="370"/>
        <end position="389"/>
    </location>
</feature>
<dbReference type="InterPro" id="IPR007369">
    <property type="entry name" value="Peptidase_A22B_SPP"/>
</dbReference>
<dbReference type="GO" id="GO:0098553">
    <property type="term" value="C:lumenal side of endoplasmic reticulum membrane"/>
    <property type="evidence" value="ECO:0007669"/>
    <property type="project" value="TreeGrafter"/>
</dbReference>
<feature type="transmembrane region" description="Helical" evidence="8">
    <location>
        <begin position="266"/>
        <end position="285"/>
    </location>
</feature>
<protein>
    <submittedName>
        <fullName evidence="9">Signal peptide peptidase</fullName>
    </submittedName>
</protein>
<evidence type="ECO:0000313" key="9">
    <source>
        <dbReference type="EMBL" id="GBG27381.1"/>
    </source>
</evidence>
<evidence type="ECO:0000256" key="6">
    <source>
        <dbReference type="ARBA" id="ARBA00022989"/>
    </source>
</evidence>
<comment type="similarity">
    <text evidence="2">Belongs to the peptidase A22B family.</text>
</comment>
<reference evidence="9 10" key="1">
    <citation type="submission" date="2017-12" db="EMBL/GenBank/DDBJ databases">
        <title>Sequencing, de novo assembly and annotation of complete genome of a new Thraustochytrid species, strain FCC1311.</title>
        <authorList>
            <person name="Sedici K."/>
            <person name="Godart F."/>
            <person name="Aiese Cigliano R."/>
            <person name="Sanseverino W."/>
            <person name="Barakat M."/>
            <person name="Ortet P."/>
            <person name="Marechal E."/>
            <person name="Cagnac O."/>
            <person name="Amato A."/>
        </authorList>
    </citation>
    <scope>NUCLEOTIDE SEQUENCE [LARGE SCALE GENOMIC DNA]</scope>
</reference>
<dbReference type="InParanoid" id="A0A2R5GGJ3"/>
<feature type="transmembrane region" description="Helical" evidence="8">
    <location>
        <begin position="435"/>
        <end position="452"/>
    </location>
</feature>
<dbReference type="PANTHER" id="PTHR12174">
    <property type="entry name" value="SIGNAL PEPTIDE PEPTIDASE"/>
    <property type="match status" value="1"/>
</dbReference>
<dbReference type="GO" id="GO:0006465">
    <property type="term" value="P:signal peptide processing"/>
    <property type="evidence" value="ECO:0007669"/>
    <property type="project" value="TreeGrafter"/>
</dbReference>
<accession>A0A2R5GGJ3</accession>
<evidence type="ECO:0000256" key="8">
    <source>
        <dbReference type="SAM" id="Phobius"/>
    </source>
</evidence>
<dbReference type="GO" id="GO:0042500">
    <property type="term" value="F:aspartic endopeptidase activity, intramembrane cleaving"/>
    <property type="evidence" value="ECO:0007669"/>
    <property type="project" value="InterPro"/>
</dbReference>
<dbReference type="FunCoup" id="A0A2R5GGJ3">
    <property type="interactions" value="349"/>
</dbReference>
<keyword evidence="6 8" id="KW-1133">Transmembrane helix</keyword>
<evidence type="ECO:0000256" key="2">
    <source>
        <dbReference type="ARBA" id="ARBA00006859"/>
    </source>
</evidence>
<keyword evidence="7 8" id="KW-0472">Membrane</keyword>
<dbReference type="OrthoDB" id="29661at2759"/>
<keyword evidence="10" id="KW-1185">Reference proteome</keyword>
<feature type="transmembrane region" description="Helical" evidence="8">
    <location>
        <begin position="338"/>
        <end position="358"/>
    </location>
</feature>
<evidence type="ECO:0000256" key="5">
    <source>
        <dbReference type="ARBA" id="ARBA00022824"/>
    </source>
</evidence>
<evidence type="ECO:0000256" key="4">
    <source>
        <dbReference type="ARBA" id="ARBA00022801"/>
    </source>
</evidence>
<keyword evidence="5" id="KW-0256">Endoplasmic reticulum</keyword>
<dbReference type="PANTHER" id="PTHR12174:SF23">
    <property type="entry name" value="MINOR HISTOCOMPATIBILITY ANTIGEN H13"/>
    <property type="match status" value="1"/>
</dbReference>
<dbReference type="AlphaFoldDB" id="A0A2R5GGJ3"/>
<comment type="caution">
    <text evidence="9">The sequence shown here is derived from an EMBL/GenBank/DDBJ whole genome shotgun (WGS) entry which is preliminary data.</text>
</comment>
<name>A0A2R5GGJ3_9STRA</name>
<dbReference type="GO" id="GO:0033619">
    <property type="term" value="P:membrane protein proteolysis"/>
    <property type="evidence" value="ECO:0007669"/>
    <property type="project" value="TreeGrafter"/>
</dbReference>
<feature type="transmembrane region" description="Helical" evidence="8">
    <location>
        <begin position="219"/>
        <end position="246"/>
    </location>
</feature>
<keyword evidence="4" id="KW-0378">Hydrolase</keyword>
<gene>
    <name evidence="9" type="ORF">FCC1311_036032</name>
</gene>
<evidence type="ECO:0000313" key="10">
    <source>
        <dbReference type="Proteomes" id="UP000241890"/>
    </source>
</evidence>
<proteinExistence type="inferred from homology"/>
<keyword evidence="3 8" id="KW-0812">Transmembrane</keyword>
<dbReference type="EMBL" id="BEYU01000030">
    <property type="protein sequence ID" value="GBG27381.1"/>
    <property type="molecule type" value="Genomic_DNA"/>
</dbReference>
<dbReference type="Pfam" id="PF04258">
    <property type="entry name" value="Peptidase_A22B"/>
    <property type="match status" value="1"/>
</dbReference>
<feature type="transmembrane region" description="Helical" evidence="8">
    <location>
        <begin position="409"/>
        <end position="428"/>
    </location>
</feature>
<feature type="transmembrane region" description="Helical" evidence="8">
    <location>
        <begin position="24"/>
        <end position="45"/>
    </location>
</feature>
<evidence type="ECO:0000256" key="3">
    <source>
        <dbReference type="ARBA" id="ARBA00022692"/>
    </source>
</evidence>
<organism evidence="9 10">
    <name type="scientific">Hondaea fermentalgiana</name>
    <dbReference type="NCBI Taxonomy" id="2315210"/>
    <lineage>
        <taxon>Eukaryota</taxon>
        <taxon>Sar</taxon>
        <taxon>Stramenopiles</taxon>
        <taxon>Bigyra</taxon>
        <taxon>Labyrinthulomycetes</taxon>
        <taxon>Thraustochytrida</taxon>
        <taxon>Thraustochytriidae</taxon>
        <taxon>Hondaea</taxon>
    </lineage>
</organism>
<feature type="transmembrane region" description="Helical" evidence="8">
    <location>
        <begin position="192"/>
        <end position="212"/>
    </location>
</feature>
<dbReference type="SMART" id="SM00730">
    <property type="entry name" value="PSN"/>
    <property type="match status" value="1"/>
</dbReference>
<sequence length="487" mass="53522">MASNDESAEVERAVRPRALRSQLLVLYALLGGVLAFFAGLSLVMTHKVPAGYFEKEDGSLIHVEDFDPVELGPFPKCHPHFGEHLSADGSKWISNSAIEVPEGVDPESIMYPVGHPKNAAWIKRRDAKANESKLSMQALQPSIHLLILSVICVYLASKHSVWLFCRPDANDVEDEENDEDVGQSALQDGDAYLFPVIGSAVLFGLFVIYKYIDSDLIKYLFSCYVVVMCTNGLGINLGQFVALWYNSRGLGQFRTLFRVPYFDVDVTWIDIVAYIISALLGVFYMQTKNWIVNNMMGLSFCLLGIKHIGISSYRTGVIMLLGLFLYDCFWVFGSTSVFGSNVMVTVATGVEAPIKLMFPRGQDGCGNMMFSMLGLGDIVVPGLTIAFLAKYDVSRPAFAASQTYSFLNVTMVAYTLSLITTVLVMLVFNHAQPALLYIVPYILVASFGFALAKGEFSQLNSYVVEDTLIDITGDADAAAAATSKKDD</sequence>
<dbReference type="Proteomes" id="UP000241890">
    <property type="component" value="Unassembled WGS sequence"/>
</dbReference>
<comment type="subcellular location">
    <subcellularLocation>
        <location evidence="1">Endoplasmic reticulum membrane</location>
        <topology evidence="1">Multi-pass membrane protein</topology>
    </subcellularLocation>
</comment>
<dbReference type="GO" id="GO:0098554">
    <property type="term" value="C:cytoplasmic side of endoplasmic reticulum membrane"/>
    <property type="evidence" value="ECO:0007669"/>
    <property type="project" value="TreeGrafter"/>
</dbReference>
<evidence type="ECO:0000256" key="7">
    <source>
        <dbReference type="ARBA" id="ARBA00023136"/>
    </source>
</evidence>